<keyword evidence="2" id="KW-0732">Signal</keyword>
<feature type="chain" id="PRO_5047338820" evidence="2">
    <location>
        <begin position="22"/>
        <end position="91"/>
    </location>
</feature>
<dbReference type="RefSeq" id="WP_172660235.1">
    <property type="nucleotide sequence ID" value="NZ_CBFGNQ010000010.1"/>
</dbReference>
<proteinExistence type="predicted"/>
<feature type="compositionally biased region" description="Basic residues" evidence="1">
    <location>
        <begin position="82"/>
        <end position="91"/>
    </location>
</feature>
<comment type="caution">
    <text evidence="3">The sequence shown here is derived from an EMBL/GenBank/DDBJ whole genome shotgun (WGS) entry which is preliminary data.</text>
</comment>
<evidence type="ECO:0000313" key="3">
    <source>
        <dbReference type="EMBL" id="MEJ2903709.1"/>
    </source>
</evidence>
<name>A0ABU8NN72_9SPHI</name>
<feature type="signal peptide" evidence="2">
    <location>
        <begin position="1"/>
        <end position="21"/>
    </location>
</feature>
<dbReference type="Proteomes" id="UP001378956">
    <property type="component" value="Unassembled WGS sequence"/>
</dbReference>
<protein>
    <submittedName>
        <fullName evidence="3">Uncharacterized protein</fullName>
    </submittedName>
</protein>
<reference evidence="3 4" key="1">
    <citation type="submission" date="2024-03" db="EMBL/GenBank/DDBJ databases">
        <title>Sequence of Lycoming College Course Isolates.</title>
        <authorList>
            <person name="Plotts O."/>
            <person name="Newman J."/>
        </authorList>
    </citation>
    <scope>NUCLEOTIDE SEQUENCE [LARGE SCALE GENOMIC DNA]</scope>
    <source>
        <strain evidence="3 4">CJB-3</strain>
    </source>
</reference>
<feature type="compositionally biased region" description="Basic and acidic residues" evidence="1">
    <location>
        <begin position="39"/>
        <end position="80"/>
    </location>
</feature>
<keyword evidence="4" id="KW-1185">Reference proteome</keyword>
<accession>A0ABU8NN72</accession>
<dbReference type="EMBL" id="JBBEUB010000004">
    <property type="protein sequence ID" value="MEJ2903709.1"/>
    <property type="molecule type" value="Genomic_DNA"/>
</dbReference>
<organism evidence="3 4">
    <name type="scientific">Pedobacter panaciterrae</name>
    <dbReference type="NCBI Taxonomy" id="363849"/>
    <lineage>
        <taxon>Bacteria</taxon>
        <taxon>Pseudomonadati</taxon>
        <taxon>Bacteroidota</taxon>
        <taxon>Sphingobacteriia</taxon>
        <taxon>Sphingobacteriales</taxon>
        <taxon>Sphingobacteriaceae</taxon>
        <taxon>Pedobacter</taxon>
    </lineage>
</organism>
<feature type="compositionally biased region" description="Polar residues" evidence="1">
    <location>
        <begin position="23"/>
        <end position="32"/>
    </location>
</feature>
<evidence type="ECO:0000313" key="4">
    <source>
        <dbReference type="Proteomes" id="UP001378956"/>
    </source>
</evidence>
<sequence length="91" mass="10222">MVRHLLTVTIAICLLVSPAVSNTLGTSSLKSYNQKKKGKSEQADRSKGDRQKQEVKEVPKSRRQPKPEVVKPKGRPDVKPIKVSRPKIKKH</sequence>
<feature type="region of interest" description="Disordered" evidence="1">
    <location>
        <begin position="23"/>
        <end position="91"/>
    </location>
</feature>
<gene>
    <name evidence="3" type="ORF">WAE58_14790</name>
</gene>
<evidence type="ECO:0000256" key="1">
    <source>
        <dbReference type="SAM" id="MobiDB-lite"/>
    </source>
</evidence>
<evidence type="ECO:0000256" key="2">
    <source>
        <dbReference type="SAM" id="SignalP"/>
    </source>
</evidence>